<evidence type="ECO:0000256" key="4">
    <source>
        <dbReference type="SAM" id="Coils"/>
    </source>
</evidence>
<dbReference type="InterPro" id="IPR000055">
    <property type="entry name" value="Restrct_endonuc_typeI_TRD"/>
</dbReference>
<dbReference type="PANTHER" id="PTHR30408">
    <property type="entry name" value="TYPE-1 RESTRICTION ENZYME ECOKI SPECIFICITY PROTEIN"/>
    <property type="match status" value="1"/>
</dbReference>
<dbReference type="SUPFAM" id="SSF116734">
    <property type="entry name" value="DNA methylase specificity domain"/>
    <property type="match status" value="2"/>
</dbReference>
<feature type="coiled-coil region" evidence="4">
    <location>
        <begin position="343"/>
        <end position="370"/>
    </location>
</feature>
<evidence type="ECO:0000313" key="7">
    <source>
        <dbReference type="Proteomes" id="UP000679691"/>
    </source>
</evidence>
<sequence length="379" mass="42848">MLKTGYKLTEIGLIPEDWEVKDLGGVLLSNPDYGINAAAVKYDDTLPTYLRITDIDDNGRFIKDNLSSVDDLNSSKYYLNENEIVFARTGASVGKTYLYNRKDGDLVFAGFLIRTKVNTDKAHSKFIFYNTQTKYYENWIISNSMRSGQPGINSNEIKSLQIPLPTLSEQEAIASALSDTDAWIKSLEQLIAKKRFIKQGAMQTLLTPKEDWEVKKLGEVLKFGSGRDYKHLNGGAIPVYGTGGVMTFVDNYLHDGISVGIGRKGTIDKPVLLSGKFWTVDTLFYTHSFNRVNPNYIYYQFLLIPWREYNEASGVPSLNKNTLEEIEICLPSLSEQERIATILSEMDTEIEALQNKLTKARQIKQGMMQELLTGRIRLV</sequence>
<dbReference type="Pfam" id="PF01420">
    <property type="entry name" value="Methylase_S"/>
    <property type="match status" value="2"/>
</dbReference>
<dbReference type="EC" id="3.1.21.-" evidence="6"/>
<evidence type="ECO:0000256" key="2">
    <source>
        <dbReference type="ARBA" id="ARBA00022747"/>
    </source>
</evidence>
<evidence type="ECO:0000259" key="5">
    <source>
        <dbReference type="Pfam" id="PF01420"/>
    </source>
</evidence>
<dbReference type="GO" id="GO:0016787">
    <property type="term" value="F:hydrolase activity"/>
    <property type="evidence" value="ECO:0007669"/>
    <property type="project" value="UniProtKB-KW"/>
</dbReference>
<protein>
    <submittedName>
        <fullName evidence="6">Restriction endonuclease subunit S</fullName>
        <ecNumber evidence="6">3.1.21.-</ecNumber>
    </submittedName>
</protein>
<name>A0A8T4HGR8_9SPHI</name>
<evidence type="ECO:0000313" key="6">
    <source>
        <dbReference type="EMBL" id="MBP3944507.1"/>
    </source>
</evidence>
<organism evidence="6 7">
    <name type="scientific">Rhinopithecimicrobium faecis</name>
    <dbReference type="NCBI Taxonomy" id="2820698"/>
    <lineage>
        <taxon>Bacteria</taxon>
        <taxon>Pseudomonadati</taxon>
        <taxon>Bacteroidota</taxon>
        <taxon>Sphingobacteriia</taxon>
        <taxon>Sphingobacteriales</taxon>
        <taxon>Sphingobacteriaceae</taxon>
        <taxon>Rhinopithecimicrobium</taxon>
    </lineage>
</organism>
<dbReference type="GO" id="GO:0009307">
    <property type="term" value="P:DNA restriction-modification system"/>
    <property type="evidence" value="ECO:0007669"/>
    <property type="project" value="UniProtKB-KW"/>
</dbReference>
<feature type="domain" description="Type I restriction modification DNA specificity" evidence="5">
    <location>
        <begin position="210"/>
        <end position="356"/>
    </location>
</feature>
<dbReference type="RefSeq" id="WP_353548021.1">
    <property type="nucleotide sequence ID" value="NZ_JAGKSB010000021.1"/>
</dbReference>
<keyword evidence="7" id="KW-1185">Reference proteome</keyword>
<dbReference type="AlphaFoldDB" id="A0A8T4HGR8"/>
<gene>
    <name evidence="6" type="ORF">J5U18_13265</name>
</gene>
<dbReference type="Gene3D" id="1.10.287.1120">
    <property type="entry name" value="Bipartite methylase S protein"/>
    <property type="match status" value="1"/>
</dbReference>
<dbReference type="CDD" id="cd17521">
    <property type="entry name" value="RMtype1_S_Sau13435ORF2165P_TRD2-CR2_like"/>
    <property type="match status" value="1"/>
</dbReference>
<keyword evidence="2" id="KW-0680">Restriction system</keyword>
<dbReference type="GO" id="GO:0004519">
    <property type="term" value="F:endonuclease activity"/>
    <property type="evidence" value="ECO:0007669"/>
    <property type="project" value="UniProtKB-KW"/>
</dbReference>
<accession>A0A8T4HGR8</accession>
<dbReference type="EMBL" id="JAGKSB010000021">
    <property type="protein sequence ID" value="MBP3944507.1"/>
    <property type="molecule type" value="Genomic_DNA"/>
</dbReference>
<dbReference type="Proteomes" id="UP000679691">
    <property type="component" value="Unassembled WGS sequence"/>
</dbReference>
<evidence type="ECO:0000256" key="1">
    <source>
        <dbReference type="ARBA" id="ARBA00010923"/>
    </source>
</evidence>
<keyword evidence="6" id="KW-0378">Hydrolase</keyword>
<keyword evidence="4" id="KW-0175">Coiled coil</keyword>
<dbReference type="GO" id="GO:0003677">
    <property type="term" value="F:DNA binding"/>
    <property type="evidence" value="ECO:0007669"/>
    <property type="project" value="UniProtKB-KW"/>
</dbReference>
<feature type="domain" description="Type I restriction modification DNA specificity" evidence="5">
    <location>
        <begin position="15"/>
        <end position="192"/>
    </location>
</feature>
<proteinExistence type="inferred from homology"/>
<keyword evidence="3" id="KW-0238">DNA-binding</keyword>
<keyword evidence="6" id="KW-0255">Endonuclease</keyword>
<dbReference type="InterPro" id="IPR044946">
    <property type="entry name" value="Restrct_endonuc_typeI_TRD_sf"/>
</dbReference>
<dbReference type="Gene3D" id="3.90.220.20">
    <property type="entry name" value="DNA methylase specificity domains"/>
    <property type="match status" value="2"/>
</dbReference>
<comment type="caution">
    <text evidence="6">The sequence shown here is derived from an EMBL/GenBank/DDBJ whole genome shotgun (WGS) entry which is preliminary data.</text>
</comment>
<dbReference type="CDD" id="cd17288">
    <property type="entry name" value="RMtype1_S_LlaAI06ORF1089P_TRD1-CR1_like"/>
    <property type="match status" value="1"/>
</dbReference>
<dbReference type="InterPro" id="IPR052021">
    <property type="entry name" value="Type-I_RS_S_subunit"/>
</dbReference>
<keyword evidence="6" id="KW-0540">Nuclease</keyword>
<evidence type="ECO:0000256" key="3">
    <source>
        <dbReference type="ARBA" id="ARBA00023125"/>
    </source>
</evidence>
<dbReference type="PANTHER" id="PTHR30408:SF12">
    <property type="entry name" value="TYPE I RESTRICTION ENZYME MJAVIII SPECIFICITY SUBUNIT"/>
    <property type="match status" value="1"/>
</dbReference>
<reference evidence="6" key="1">
    <citation type="submission" date="2021-03" db="EMBL/GenBank/DDBJ databases">
        <authorList>
            <person name="Lu T."/>
            <person name="Wang Q."/>
            <person name="Han X."/>
        </authorList>
    </citation>
    <scope>NUCLEOTIDE SEQUENCE</scope>
    <source>
        <strain evidence="6">WQ 2009</strain>
    </source>
</reference>
<comment type="similarity">
    <text evidence="1">Belongs to the type-I restriction system S methylase family.</text>
</comment>